<accession>A0A9P0BZ07</accession>
<dbReference type="Pfam" id="PF10601">
    <property type="entry name" value="zf-LITAF-like"/>
    <property type="match status" value="1"/>
</dbReference>
<dbReference type="OrthoDB" id="5599753at2759"/>
<organism evidence="2 3">
    <name type="scientific">Chrysodeixis includens</name>
    <name type="common">Soybean looper</name>
    <name type="synonym">Pseudoplusia includens</name>
    <dbReference type="NCBI Taxonomy" id="689277"/>
    <lineage>
        <taxon>Eukaryota</taxon>
        <taxon>Metazoa</taxon>
        <taxon>Ecdysozoa</taxon>
        <taxon>Arthropoda</taxon>
        <taxon>Hexapoda</taxon>
        <taxon>Insecta</taxon>
        <taxon>Pterygota</taxon>
        <taxon>Neoptera</taxon>
        <taxon>Endopterygota</taxon>
        <taxon>Lepidoptera</taxon>
        <taxon>Glossata</taxon>
        <taxon>Ditrysia</taxon>
        <taxon>Noctuoidea</taxon>
        <taxon>Noctuidae</taxon>
        <taxon>Plusiinae</taxon>
        <taxon>Chrysodeixis</taxon>
    </lineage>
</organism>
<dbReference type="EMBL" id="LR824006">
    <property type="protein sequence ID" value="CAH0600540.1"/>
    <property type="molecule type" value="Genomic_DNA"/>
</dbReference>
<keyword evidence="3" id="KW-1185">Reference proteome</keyword>
<protein>
    <recommendedName>
        <fullName evidence="1">LITAF domain-containing protein</fullName>
    </recommendedName>
</protein>
<name>A0A9P0BZ07_CHRIL</name>
<evidence type="ECO:0000259" key="1">
    <source>
        <dbReference type="Pfam" id="PF10601"/>
    </source>
</evidence>
<dbReference type="InterPro" id="IPR006629">
    <property type="entry name" value="LITAF"/>
</dbReference>
<gene>
    <name evidence="2" type="ORF">CINC_LOCUS9468</name>
</gene>
<feature type="domain" description="LITAF" evidence="1">
    <location>
        <begin position="41"/>
        <end position="78"/>
    </location>
</feature>
<evidence type="ECO:0000313" key="2">
    <source>
        <dbReference type="EMBL" id="CAH0600540.1"/>
    </source>
</evidence>
<evidence type="ECO:0000313" key="3">
    <source>
        <dbReference type="Proteomes" id="UP001154114"/>
    </source>
</evidence>
<dbReference type="Proteomes" id="UP001154114">
    <property type="component" value="Chromosome 3"/>
</dbReference>
<proteinExistence type="predicted"/>
<reference evidence="2" key="1">
    <citation type="submission" date="2021-12" db="EMBL/GenBank/DDBJ databases">
        <authorList>
            <person name="King R."/>
        </authorList>
    </citation>
    <scope>NUCLEOTIDE SEQUENCE</scope>
</reference>
<dbReference type="AlphaFoldDB" id="A0A9P0BZ07"/>
<sequence length="145" mass="16341">MIAYITNIFKLLAVESNAYQQITQNPDNVCIEMDLLKVGSEPVGMRCPFCQEDVMTKANYRNTTITHIIALVLGIFFCEGLSIDHHASSLRIGDFGFQVDVLLLNTIFCEEVEKRRALLPQLSQVFGDVYQDNYIVAMSKVKATD</sequence>